<dbReference type="GO" id="GO:0045087">
    <property type="term" value="P:innate immune response"/>
    <property type="evidence" value="ECO:0007669"/>
    <property type="project" value="UniProtKB-KW"/>
</dbReference>
<evidence type="ECO:0000256" key="6">
    <source>
        <dbReference type="ARBA" id="ARBA00022859"/>
    </source>
</evidence>
<evidence type="ECO:0000256" key="3">
    <source>
        <dbReference type="ARBA" id="ARBA00022588"/>
    </source>
</evidence>
<name>A0AAD8D7X1_ACIOX</name>
<keyword evidence="9" id="KW-0143">Chaperone</keyword>
<proteinExistence type="inferred from homology"/>
<evidence type="ECO:0000313" key="12">
    <source>
        <dbReference type="Proteomes" id="UP001230051"/>
    </source>
</evidence>
<evidence type="ECO:0000256" key="4">
    <source>
        <dbReference type="ARBA" id="ARBA00022692"/>
    </source>
</evidence>
<comment type="similarity">
    <text evidence="2">Belongs to the CYBC1 family.</text>
</comment>
<evidence type="ECO:0000256" key="8">
    <source>
        <dbReference type="ARBA" id="ARBA00023136"/>
    </source>
</evidence>
<evidence type="ECO:0000256" key="7">
    <source>
        <dbReference type="ARBA" id="ARBA00022989"/>
    </source>
</evidence>
<organism evidence="11 12">
    <name type="scientific">Acipenser oxyrinchus oxyrinchus</name>
    <dbReference type="NCBI Taxonomy" id="40147"/>
    <lineage>
        <taxon>Eukaryota</taxon>
        <taxon>Metazoa</taxon>
        <taxon>Chordata</taxon>
        <taxon>Craniata</taxon>
        <taxon>Vertebrata</taxon>
        <taxon>Euteleostomi</taxon>
        <taxon>Actinopterygii</taxon>
        <taxon>Chondrostei</taxon>
        <taxon>Acipenseriformes</taxon>
        <taxon>Acipenseridae</taxon>
        <taxon>Acipenser</taxon>
    </lineage>
</organism>
<evidence type="ECO:0000313" key="11">
    <source>
        <dbReference type="EMBL" id="KAK1163867.1"/>
    </source>
</evidence>
<keyword evidence="7" id="KW-1133">Transmembrane helix</keyword>
<keyword evidence="6" id="KW-0391">Immunity</keyword>
<protein>
    <recommendedName>
        <fullName evidence="10">Essential for reactive oxygen species protein</fullName>
    </recommendedName>
</protein>
<keyword evidence="12" id="KW-1185">Reference proteome</keyword>
<dbReference type="PANTHER" id="PTHR31837:SF3">
    <property type="entry name" value="CYTOCHROME B-245 CHAPERONE 1"/>
    <property type="match status" value="1"/>
</dbReference>
<dbReference type="InterPro" id="IPR027846">
    <property type="entry name" value="Cybc1"/>
</dbReference>
<dbReference type="Proteomes" id="UP001230051">
    <property type="component" value="Unassembled WGS sequence"/>
</dbReference>
<dbReference type="EMBL" id="JAGXEW010000014">
    <property type="protein sequence ID" value="KAK1163867.1"/>
    <property type="molecule type" value="Genomic_DNA"/>
</dbReference>
<dbReference type="AlphaFoldDB" id="A0AAD8D7X1"/>
<sequence length="194" mass="22106">MGYMTVESHSHTRIHLKRLPGFRSWALLVGKSCDSLLCGFCVSDSWMWKLFYVAGCCFVAIQNLEEWEEAIFDKSKGQVILKSFNLYTKILTMWRKGHEQVVAELNHLRDVSVEEEKVRYLGKGYLVVLRFATGFSHPLTQSATLGGRSDADAIADLLKRFLGLDKAQQWEKDSDSDSSDRQFSLLALESSHSY</sequence>
<accession>A0AAD8D7X1</accession>
<dbReference type="PANTHER" id="PTHR31837">
    <property type="entry name" value="CYTOCHROME B-245 CHAPERONE 1"/>
    <property type="match status" value="1"/>
</dbReference>
<evidence type="ECO:0000256" key="2">
    <source>
        <dbReference type="ARBA" id="ARBA00009907"/>
    </source>
</evidence>
<evidence type="ECO:0000256" key="9">
    <source>
        <dbReference type="ARBA" id="ARBA00023186"/>
    </source>
</evidence>
<dbReference type="Pfam" id="PF15169">
    <property type="entry name" value="Cybc1_Eros"/>
    <property type="match status" value="1"/>
</dbReference>
<gene>
    <name evidence="11" type="ORF">AOXY_G15791</name>
</gene>
<reference evidence="11" key="1">
    <citation type="submission" date="2022-02" db="EMBL/GenBank/DDBJ databases">
        <title>Atlantic sturgeon de novo genome assembly.</title>
        <authorList>
            <person name="Stock M."/>
            <person name="Klopp C."/>
            <person name="Guiguen Y."/>
            <person name="Cabau C."/>
            <person name="Parinello H."/>
            <person name="Santidrian Yebra-Pimentel E."/>
            <person name="Kuhl H."/>
            <person name="Dirks R.P."/>
            <person name="Guessner J."/>
            <person name="Wuertz S."/>
            <person name="Du K."/>
            <person name="Schartl M."/>
        </authorList>
    </citation>
    <scope>NUCLEOTIDE SEQUENCE</scope>
    <source>
        <strain evidence="11">STURGEONOMICS-FGT-2020</strain>
        <tissue evidence="11">Whole blood</tissue>
    </source>
</reference>
<comment type="subcellular location">
    <subcellularLocation>
        <location evidence="1">Endoplasmic reticulum membrane</location>
        <topology evidence="1">Single-pass membrane protein</topology>
    </subcellularLocation>
</comment>
<comment type="caution">
    <text evidence="11">The sequence shown here is derived from an EMBL/GenBank/DDBJ whole genome shotgun (WGS) entry which is preliminary data.</text>
</comment>
<evidence type="ECO:0000256" key="10">
    <source>
        <dbReference type="ARBA" id="ARBA00030424"/>
    </source>
</evidence>
<keyword evidence="8" id="KW-0472">Membrane</keyword>
<evidence type="ECO:0000256" key="5">
    <source>
        <dbReference type="ARBA" id="ARBA00022824"/>
    </source>
</evidence>
<keyword evidence="3" id="KW-0399">Innate immunity</keyword>
<keyword evidence="5" id="KW-0256">Endoplasmic reticulum</keyword>
<dbReference type="GO" id="GO:0005789">
    <property type="term" value="C:endoplasmic reticulum membrane"/>
    <property type="evidence" value="ECO:0007669"/>
    <property type="project" value="UniProtKB-SubCell"/>
</dbReference>
<keyword evidence="4" id="KW-0812">Transmembrane</keyword>
<evidence type="ECO:0000256" key="1">
    <source>
        <dbReference type="ARBA" id="ARBA00004389"/>
    </source>
</evidence>